<keyword evidence="1" id="KW-1133">Transmembrane helix</keyword>
<keyword evidence="1" id="KW-0472">Membrane</keyword>
<comment type="caution">
    <text evidence="2">The sequence shown here is derived from an EMBL/GenBank/DDBJ whole genome shotgun (WGS) entry which is preliminary data.</text>
</comment>
<name>A0A0F9H0M7_9ZZZZ</name>
<dbReference type="EMBL" id="LAZR01016418">
    <property type="protein sequence ID" value="KKM04590.1"/>
    <property type="molecule type" value="Genomic_DNA"/>
</dbReference>
<keyword evidence="1" id="KW-0812">Transmembrane</keyword>
<reference evidence="2" key="1">
    <citation type="journal article" date="2015" name="Nature">
        <title>Complex archaea that bridge the gap between prokaryotes and eukaryotes.</title>
        <authorList>
            <person name="Spang A."/>
            <person name="Saw J.H."/>
            <person name="Jorgensen S.L."/>
            <person name="Zaremba-Niedzwiedzka K."/>
            <person name="Martijn J."/>
            <person name="Lind A.E."/>
            <person name="van Eijk R."/>
            <person name="Schleper C."/>
            <person name="Guy L."/>
            <person name="Ettema T.J."/>
        </authorList>
    </citation>
    <scope>NUCLEOTIDE SEQUENCE</scope>
</reference>
<sequence length="94" mass="10566">MSDALAFLLCNRIRADPTGRDCRNDFRTAPQEGGEVHAHAQKDAGEVGMLGKYLIFLGMVYSLAALGFVIWLFFPVVWHADIKPFIEEMLGPRR</sequence>
<protein>
    <submittedName>
        <fullName evidence="2">Uncharacterized protein</fullName>
    </submittedName>
</protein>
<evidence type="ECO:0000313" key="2">
    <source>
        <dbReference type="EMBL" id="KKM04590.1"/>
    </source>
</evidence>
<organism evidence="2">
    <name type="scientific">marine sediment metagenome</name>
    <dbReference type="NCBI Taxonomy" id="412755"/>
    <lineage>
        <taxon>unclassified sequences</taxon>
        <taxon>metagenomes</taxon>
        <taxon>ecological metagenomes</taxon>
    </lineage>
</organism>
<proteinExistence type="predicted"/>
<evidence type="ECO:0000256" key="1">
    <source>
        <dbReference type="SAM" id="Phobius"/>
    </source>
</evidence>
<accession>A0A0F9H0M7</accession>
<feature type="transmembrane region" description="Helical" evidence="1">
    <location>
        <begin position="53"/>
        <end position="74"/>
    </location>
</feature>
<dbReference type="AlphaFoldDB" id="A0A0F9H0M7"/>
<gene>
    <name evidence="2" type="ORF">LCGC14_1762750</name>
</gene>